<dbReference type="Gene3D" id="3.60.60.30">
    <property type="match status" value="1"/>
</dbReference>
<dbReference type="EMBL" id="CAJFCJ010000019">
    <property type="protein sequence ID" value="CAD5123792.1"/>
    <property type="molecule type" value="Genomic_DNA"/>
</dbReference>
<proteinExistence type="inferred from homology"/>
<evidence type="ECO:0000313" key="8">
    <source>
        <dbReference type="EMBL" id="CAD5123792.1"/>
    </source>
</evidence>
<evidence type="ECO:0000256" key="1">
    <source>
        <dbReference type="ARBA" id="ARBA00007835"/>
    </source>
</evidence>
<comment type="caution">
    <text evidence="8">The sequence shown here is derived from an EMBL/GenBank/DDBJ whole genome shotgun (WGS) entry which is preliminary data.</text>
</comment>
<evidence type="ECO:0000256" key="2">
    <source>
        <dbReference type="ARBA" id="ARBA00022729"/>
    </source>
</evidence>
<dbReference type="OrthoDB" id="419508at2759"/>
<dbReference type="InterPro" id="IPR007000">
    <property type="entry name" value="PLipase_B-like"/>
</dbReference>
<dbReference type="GO" id="GO:0005576">
    <property type="term" value="C:extracellular region"/>
    <property type="evidence" value="ECO:0007669"/>
    <property type="project" value="TreeGrafter"/>
</dbReference>
<dbReference type="EC" id="3.1.1.-" evidence="7"/>
<comment type="similarity">
    <text evidence="1 7">Belongs to the phospholipase B-like family.</text>
</comment>
<gene>
    <name evidence="8" type="ORF">DGYR_LOCUS11426</name>
</gene>
<name>A0A7I8W6Q5_9ANNE</name>
<keyword evidence="6" id="KW-0325">Glycoprotein</keyword>
<organism evidence="8 9">
    <name type="scientific">Dimorphilus gyrociliatus</name>
    <dbReference type="NCBI Taxonomy" id="2664684"/>
    <lineage>
        <taxon>Eukaryota</taxon>
        <taxon>Metazoa</taxon>
        <taxon>Spiralia</taxon>
        <taxon>Lophotrochozoa</taxon>
        <taxon>Annelida</taxon>
        <taxon>Polychaeta</taxon>
        <taxon>Polychaeta incertae sedis</taxon>
        <taxon>Dinophilidae</taxon>
        <taxon>Dimorphilus</taxon>
    </lineage>
</organism>
<dbReference type="GO" id="GO:0004620">
    <property type="term" value="F:phospholipase activity"/>
    <property type="evidence" value="ECO:0007669"/>
    <property type="project" value="InterPro"/>
</dbReference>
<keyword evidence="2" id="KW-0732">Signal</keyword>
<dbReference type="AlphaFoldDB" id="A0A7I8W6Q5"/>
<protein>
    <recommendedName>
        <fullName evidence="7">Phospholipase B-like</fullName>
        <ecNumber evidence="7">3.1.1.-</ecNumber>
    </recommendedName>
</protein>
<evidence type="ECO:0000256" key="7">
    <source>
        <dbReference type="RuleBase" id="RU364138"/>
    </source>
</evidence>
<keyword evidence="5 7" id="KW-0443">Lipid metabolism</keyword>
<accession>A0A7I8W6Q5</accession>
<dbReference type="Pfam" id="PF04916">
    <property type="entry name" value="Phospholip_B"/>
    <property type="match status" value="1"/>
</dbReference>
<sequence>MFAAGYLEGILTAKSMADAYRNVWPYFFKGFPEVEKKTKEFLNKQEKWIRKQISVASGFDEYWRHVQNIFAQYDGLQAGYQKVAETDKSLPNDYFVVQMLNAAGDLIDISHAVAPKTRIDINKMKYEEFMEYVNGRGMCSALIKLLPGFENIFMSHSSWFTYSNSYRIYKHYDFNLSGKNVASKSLSFSSYPGYLESLDDFYIMQNGLVMLQTTNMVFNTTIYDKVSEKSLLAWHRVRLANMLAHNGLEWSKMYAKYNSGTYNNQYMVIDLNRIKLKTGVEDGALYVIEQLPGIVKYADQTDILRAGYWPSYNVPFYEDIYEKSGYSLAVKKFGINFSYQLAPRAKIFRRDQGSVKTFDDMKRIMRYNNYKVDEYSDGNPCNTICCRGDLNAKKPESKGCYDTKITDYSSALSRRSIAISGPTLGTNLKPFSWTGIFEKEAHFGLPTTYNFDWVEMKPKLTV</sequence>
<evidence type="ECO:0000256" key="6">
    <source>
        <dbReference type="ARBA" id="ARBA00023180"/>
    </source>
</evidence>
<comment type="function">
    <text evidence="7">Putative phospholipase.</text>
</comment>
<dbReference type="GO" id="GO:0009395">
    <property type="term" value="P:phospholipid catabolic process"/>
    <property type="evidence" value="ECO:0007669"/>
    <property type="project" value="TreeGrafter"/>
</dbReference>
<evidence type="ECO:0000256" key="4">
    <source>
        <dbReference type="ARBA" id="ARBA00022963"/>
    </source>
</evidence>
<dbReference type="PANTHER" id="PTHR12370:SF1">
    <property type="entry name" value="PHOSPHOLIPASE B-LIKE 1"/>
    <property type="match status" value="1"/>
</dbReference>
<reference evidence="8 9" key="1">
    <citation type="submission" date="2020-08" db="EMBL/GenBank/DDBJ databases">
        <authorList>
            <person name="Hejnol A."/>
        </authorList>
    </citation>
    <scope>NUCLEOTIDE SEQUENCE [LARGE SCALE GENOMIC DNA]</scope>
</reference>
<keyword evidence="9" id="KW-1185">Reference proteome</keyword>
<evidence type="ECO:0000256" key="5">
    <source>
        <dbReference type="ARBA" id="ARBA00023098"/>
    </source>
</evidence>
<evidence type="ECO:0000256" key="3">
    <source>
        <dbReference type="ARBA" id="ARBA00022801"/>
    </source>
</evidence>
<keyword evidence="3 7" id="KW-0378">Hydrolase</keyword>
<keyword evidence="4 7" id="KW-0442">Lipid degradation</keyword>
<evidence type="ECO:0000313" key="9">
    <source>
        <dbReference type="Proteomes" id="UP000549394"/>
    </source>
</evidence>
<dbReference type="Proteomes" id="UP000549394">
    <property type="component" value="Unassembled WGS sequence"/>
</dbReference>
<dbReference type="PANTHER" id="PTHR12370">
    <property type="entry name" value="PHOSPHOLIPASE B-RELATED"/>
    <property type="match status" value="1"/>
</dbReference>